<dbReference type="GO" id="GO:0005737">
    <property type="term" value="C:cytoplasm"/>
    <property type="evidence" value="ECO:0007669"/>
    <property type="project" value="UniProtKB-SubCell"/>
</dbReference>
<evidence type="ECO:0000256" key="4">
    <source>
        <dbReference type="ARBA" id="ARBA00023186"/>
    </source>
</evidence>
<organism evidence="7 8">
    <name type="scientific">Aureimonas glaciei</name>
    <dbReference type="NCBI Taxonomy" id="1776957"/>
    <lineage>
        <taxon>Bacteria</taxon>
        <taxon>Pseudomonadati</taxon>
        <taxon>Pseudomonadota</taxon>
        <taxon>Alphaproteobacteria</taxon>
        <taxon>Hyphomicrobiales</taxon>
        <taxon>Aurantimonadaceae</taxon>
        <taxon>Aureimonas</taxon>
    </lineage>
</organism>
<keyword evidence="3 5" id="KW-0533">Nickel</keyword>
<evidence type="ECO:0000256" key="5">
    <source>
        <dbReference type="HAMAP-Rule" id="MF_00822"/>
    </source>
</evidence>
<evidence type="ECO:0000256" key="1">
    <source>
        <dbReference type="ARBA" id="ARBA00004496"/>
    </source>
</evidence>
<dbReference type="Gene3D" id="3.30.70.790">
    <property type="entry name" value="UreE, C-terminal domain"/>
    <property type="match status" value="1"/>
</dbReference>
<dbReference type="InterPro" id="IPR004029">
    <property type="entry name" value="UreE_N"/>
</dbReference>
<proteinExistence type="inferred from homology"/>
<dbReference type="InterPro" id="IPR007864">
    <property type="entry name" value="UreE_C_dom"/>
</dbReference>
<feature type="domain" description="UreE urease accessory N-terminal" evidence="6">
    <location>
        <begin position="3"/>
        <end position="66"/>
    </location>
</feature>
<dbReference type="Pfam" id="PF05194">
    <property type="entry name" value="UreE_C"/>
    <property type="match status" value="1"/>
</dbReference>
<evidence type="ECO:0000313" key="8">
    <source>
        <dbReference type="Proteomes" id="UP000613160"/>
    </source>
</evidence>
<name>A0A916YA82_9HYPH</name>
<dbReference type="RefSeq" id="WP_188854651.1">
    <property type="nucleotide sequence ID" value="NZ_BMJJ01000013.1"/>
</dbReference>
<keyword evidence="2 5" id="KW-0963">Cytoplasm</keyword>
<dbReference type="HAMAP" id="MF_00822">
    <property type="entry name" value="UreE"/>
    <property type="match status" value="1"/>
</dbReference>
<dbReference type="Pfam" id="PF02814">
    <property type="entry name" value="UreE_N"/>
    <property type="match status" value="1"/>
</dbReference>
<comment type="caution">
    <text evidence="7">The sequence shown here is derived from an EMBL/GenBank/DDBJ whole genome shotgun (WGS) entry which is preliminary data.</text>
</comment>
<dbReference type="GO" id="GO:0051082">
    <property type="term" value="F:unfolded protein binding"/>
    <property type="evidence" value="ECO:0007669"/>
    <property type="project" value="UniProtKB-UniRule"/>
</dbReference>
<dbReference type="AlphaFoldDB" id="A0A916YA82"/>
<reference evidence="7" key="2">
    <citation type="submission" date="2020-09" db="EMBL/GenBank/DDBJ databases">
        <authorList>
            <person name="Sun Q."/>
            <person name="Zhou Y."/>
        </authorList>
    </citation>
    <scope>NUCLEOTIDE SEQUENCE</scope>
    <source>
        <strain evidence="7">CGMCC 1.15493</strain>
    </source>
</reference>
<dbReference type="GO" id="GO:0065003">
    <property type="term" value="P:protein-containing complex assembly"/>
    <property type="evidence" value="ECO:0007669"/>
    <property type="project" value="InterPro"/>
</dbReference>
<dbReference type="GO" id="GO:0006457">
    <property type="term" value="P:protein folding"/>
    <property type="evidence" value="ECO:0007669"/>
    <property type="project" value="InterPro"/>
</dbReference>
<dbReference type="EMBL" id="BMJJ01000013">
    <property type="protein sequence ID" value="GGD36664.1"/>
    <property type="molecule type" value="Genomic_DNA"/>
</dbReference>
<comment type="similarity">
    <text evidence="5">Belongs to the UreE family.</text>
</comment>
<dbReference type="Proteomes" id="UP000613160">
    <property type="component" value="Unassembled WGS sequence"/>
</dbReference>
<comment type="subcellular location">
    <subcellularLocation>
        <location evidence="1 5">Cytoplasm</location>
    </subcellularLocation>
</comment>
<evidence type="ECO:0000313" key="7">
    <source>
        <dbReference type="EMBL" id="GGD36664.1"/>
    </source>
</evidence>
<dbReference type="InterPro" id="IPR012406">
    <property type="entry name" value="UreE"/>
</dbReference>
<dbReference type="SMART" id="SM00988">
    <property type="entry name" value="UreE_N"/>
    <property type="match status" value="1"/>
</dbReference>
<dbReference type="SUPFAM" id="SSF69737">
    <property type="entry name" value="Urease metallochaperone UreE, C-terminal domain"/>
    <property type="match status" value="1"/>
</dbReference>
<gene>
    <name evidence="5 7" type="primary">ureE</name>
    <name evidence="7" type="ORF">GCM10011335_44480</name>
</gene>
<dbReference type="InterPro" id="IPR036118">
    <property type="entry name" value="UreE_N_sf"/>
</dbReference>
<dbReference type="GO" id="GO:0019627">
    <property type="term" value="P:urea metabolic process"/>
    <property type="evidence" value="ECO:0007669"/>
    <property type="project" value="InterPro"/>
</dbReference>
<reference evidence="7" key="1">
    <citation type="journal article" date="2014" name="Int. J. Syst. Evol. Microbiol.">
        <title>Complete genome sequence of Corynebacterium casei LMG S-19264T (=DSM 44701T), isolated from a smear-ripened cheese.</title>
        <authorList>
            <consortium name="US DOE Joint Genome Institute (JGI-PGF)"/>
            <person name="Walter F."/>
            <person name="Albersmeier A."/>
            <person name="Kalinowski J."/>
            <person name="Ruckert C."/>
        </authorList>
    </citation>
    <scope>NUCLEOTIDE SEQUENCE</scope>
    <source>
        <strain evidence="7">CGMCC 1.15493</strain>
    </source>
</reference>
<dbReference type="PIRSF" id="PIRSF036402">
    <property type="entry name" value="Ureas_acces_UreE"/>
    <property type="match status" value="1"/>
</dbReference>
<keyword evidence="8" id="KW-1185">Reference proteome</keyword>
<dbReference type="SUPFAM" id="SSF69287">
    <property type="entry name" value="Urease metallochaperone UreE, N-terminal domain"/>
    <property type="match status" value="1"/>
</dbReference>
<evidence type="ECO:0000259" key="6">
    <source>
        <dbReference type="SMART" id="SM00988"/>
    </source>
</evidence>
<protein>
    <recommendedName>
        <fullName evidence="5">Urease accessory protein UreE</fullName>
    </recommendedName>
</protein>
<accession>A0A916YA82</accession>
<evidence type="ECO:0000256" key="3">
    <source>
        <dbReference type="ARBA" id="ARBA00022596"/>
    </source>
</evidence>
<evidence type="ECO:0000256" key="2">
    <source>
        <dbReference type="ARBA" id="ARBA00022490"/>
    </source>
</evidence>
<sequence length="165" mass="18231">MIRATEIHAREAHFHPDDTITLDEMQRHRRRMAMVSDGGIAFLLDLAETVRLRDGDGIGLDDGRILKVKAKAEPLYVVRGQNATHLLTLAWHLGNRHQAAQILEDHLLIRREPVLRAMLEGLKASVIEIDAPFDPEGGAYGGAHVASYDHGDAHAGHEATPHAHD</sequence>
<keyword evidence="4 5" id="KW-0143">Chaperone</keyword>
<dbReference type="GO" id="GO:0016151">
    <property type="term" value="F:nickel cation binding"/>
    <property type="evidence" value="ECO:0007669"/>
    <property type="project" value="UniProtKB-UniRule"/>
</dbReference>
<dbReference type="Gene3D" id="2.60.260.20">
    <property type="entry name" value="Urease metallochaperone UreE, N-terminal domain"/>
    <property type="match status" value="1"/>
</dbReference>
<comment type="function">
    <text evidence="5">Involved in urease metallocenter assembly. Binds nickel. Probably functions as a nickel donor during metallocenter assembly.</text>
</comment>